<protein>
    <recommendedName>
        <fullName evidence="4">Polysaccharide lyase</fullName>
    </recommendedName>
</protein>
<evidence type="ECO:0000313" key="3">
    <source>
        <dbReference type="Proteomes" id="UP001597076"/>
    </source>
</evidence>
<dbReference type="InterPro" id="IPR006311">
    <property type="entry name" value="TAT_signal"/>
</dbReference>
<sequence length="351" mass="38981">MEDDRADRTTLNRDGRTDATQPKTTTGVTRRQALRMGCLSSAGGVLGATGIGAGRAAPASSDSGPDQVIHLEYDEYESWSDLYWLTNGDRDNLSFVSSPTYTGETALQLRVRDGDHWGASAHYDFEDDLLELNGRVHFALNSNWTMENGGVSNCRLWNCAMALGEGSAGGGVPDGTNGWSNRLYVTTRGTSPDGPFHLLSYTYHMDQNQDHDFILDGEEYAVRQPAIVPGRWYEFEYYVRVNTTDNGTANADGVVQYWLDGDLIYDRRNFRFTEDYENNGIESNGPAGYYGGQYVAPRNLYAYYDDHSMALNGMFADAPDSPDESTRSDRIELPNGIELPDWLDLPTGMGR</sequence>
<dbReference type="AlphaFoldDB" id="A0ABD6BBT9"/>
<name>A0ABD6BBT9_9EURY</name>
<evidence type="ECO:0008006" key="4">
    <source>
        <dbReference type="Google" id="ProtNLM"/>
    </source>
</evidence>
<dbReference type="RefSeq" id="WP_390284231.1">
    <property type="nucleotide sequence ID" value="NZ_JBHUDI010000002.1"/>
</dbReference>
<keyword evidence="3" id="KW-1185">Reference proteome</keyword>
<evidence type="ECO:0000256" key="1">
    <source>
        <dbReference type="SAM" id="MobiDB-lite"/>
    </source>
</evidence>
<feature type="compositionally biased region" description="Basic and acidic residues" evidence="1">
    <location>
        <begin position="1"/>
        <end position="17"/>
    </location>
</feature>
<comment type="caution">
    <text evidence="2">The sequence shown here is derived from an EMBL/GenBank/DDBJ whole genome shotgun (WGS) entry which is preliminary data.</text>
</comment>
<feature type="compositionally biased region" description="Polar residues" evidence="1">
    <location>
        <begin position="18"/>
        <end position="29"/>
    </location>
</feature>
<organism evidence="2 3">
    <name type="scientific">Haloarchaeobius amylolyticus</name>
    <dbReference type="NCBI Taxonomy" id="1198296"/>
    <lineage>
        <taxon>Archaea</taxon>
        <taxon>Methanobacteriati</taxon>
        <taxon>Methanobacteriota</taxon>
        <taxon>Stenosarchaea group</taxon>
        <taxon>Halobacteria</taxon>
        <taxon>Halobacteriales</taxon>
        <taxon>Halorubellaceae</taxon>
        <taxon>Haloarchaeobius</taxon>
    </lineage>
</organism>
<reference evidence="2 3" key="1">
    <citation type="journal article" date="2019" name="Int. J. Syst. Evol. Microbiol.">
        <title>The Global Catalogue of Microorganisms (GCM) 10K type strain sequencing project: providing services to taxonomists for standard genome sequencing and annotation.</title>
        <authorList>
            <consortium name="The Broad Institute Genomics Platform"/>
            <consortium name="The Broad Institute Genome Sequencing Center for Infectious Disease"/>
            <person name="Wu L."/>
            <person name="Ma J."/>
        </authorList>
    </citation>
    <scope>NUCLEOTIDE SEQUENCE [LARGE SCALE GENOMIC DNA]</scope>
    <source>
        <strain evidence="2 3">CGMCC 1.12230</strain>
    </source>
</reference>
<dbReference type="EMBL" id="JBHUDI010000002">
    <property type="protein sequence ID" value="MFD1562521.1"/>
    <property type="molecule type" value="Genomic_DNA"/>
</dbReference>
<dbReference type="Gene3D" id="2.60.120.200">
    <property type="match status" value="1"/>
</dbReference>
<dbReference type="Proteomes" id="UP001597076">
    <property type="component" value="Unassembled WGS sequence"/>
</dbReference>
<dbReference type="PROSITE" id="PS51318">
    <property type="entry name" value="TAT"/>
    <property type="match status" value="1"/>
</dbReference>
<evidence type="ECO:0000313" key="2">
    <source>
        <dbReference type="EMBL" id="MFD1562521.1"/>
    </source>
</evidence>
<gene>
    <name evidence="2" type="ORF">ACFR99_02930</name>
</gene>
<accession>A0ABD6BBT9</accession>
<proteinExistence type="predicted"/>
<feature type="region of interest" description="Disordered" evidence="1">
    <location>
        <begin position="1"/>
        <end position="29"/>
    </location>
</feature>